<dbReference type="EMBL" id="BNJR01000004">
    <property type="protein sequence ID" value="GHP13026.1"/>
    <property type="molecule type" value="Genomic_DNA"/>
</dbReference>
<gene>
    <name evidence="2" type="ORF">YK48G_04510</name>
</gene>
<protein>
    <submittedName>
        <fullName evidence="2">Uncharacterized protein</fullName>
    </submittedName>
</protein>
<comment type="caution">
    <text evidence="2">The sequence shown here is derived from an EMBL/GenBank/DDBJ whole genome shotgun (WGS) entry which is preliminary data.</text>
</comment>
<organism evidence="2 3">
    <name type="scientific">Lentilactobacillus fungorum</name>
    <dbReference type="NCBI Taxonomy" id="2201250"/>
    <lineage>
        <taxon>Bacteria</taxon>
        <taxon>Bacillati</taxon>
        <taxon>Bacillota</taxon>
        <taxon>Bacilli</taxon>
        <taxon>Lactobacillales</taxon>
        <taxon>Lactobacillaceae</taxon>
        <taxon>Lentilactobacillus</taxon>
    </lineage>
</organism>
<keyword evidence="3" id="KW-1185">Reference proteome</keyword>
<feature type="region of interest" description="Disordered" evidence="1">
    <location>
        <begin position="1"/>
        <end position="32"/>
    </location>
</feature>
<name>A0ABQ3VX77_9LACO</name>
<evidence type="ECO:0000313" key="2">
    <source>
        <dbReference type="EMBL" id="GHP13026.1"/>
    </source>
</evidence>
<dbReference type="Proteomes" id="UP000604765">
    <property type="component" value="Unassembled WGS sequence"/>
</dbReference>
<reference evidence="2 3" key="1">
    <citation type="journal article" date="2021" name="Int. J. Syst. Evol. Microbiol.">
        <title>Lentilactobacillus fungorum sp. nov., isolated from spent mushroom substrates.</title>
        <authorList>
            <person name="Tohno M."/>
            <person name="Tanizawa Y."/>
            <person name="Kojima Y."/>
            <person name="Sakamoto M."/>
            <person name="Ohkuma M."/>
            <person name="Kobayashi H."/>
        </authorList>
    </citation>
    <scope>NUCLEOTIDE SEQUENCE [LARGE SCALE GENOMIC DNA]</scope>
    <source>
        <strain evidence="2 3">YK48G</strain>
    </source>
</reference>
<evidence type="ECO:0000256" key="1">
    <source>
        <dbReference type="SAM" id="MobiDB-lite"/>
    </source>
</evidence>
<proteinExistence type="predicted"/>
<sequence length="56" mass="5541">MATECVNGVIDSPSPPVPAIGPTPTGEIGPNADDAKSGNFLLKALCNALAPPQGIL</sequence>
<accession>A0ABQ3VX77</accession>
<evidence type="ECO:0000313" key="3">
    <source>
        <dbReference type="Proteomes" id="UP000604765"/>
    </source>
</evidence>